<keyword evidence="3" id="KW-1185">Reference proteome</keyword>
<feature type="compositionally biased region" description="Basic and acidic residues" evidence="1">
    <location>
        <begin position="17"/>
        <end position="26"/>
    </location>
</feature>
<dbReference type="Proteomes" id="UP000324222">
    <property type="component" value="Unassembled WGS sequence"/>
</dbReference>
<sequence length="62" mass="6993">MSMPRPKLEVIGAAGQADRHPSADDREAVCWRRRSSEGSNQIFESISSCDGWGPPDWHWNSH</sequence>
<feature type="region of interest" description="Disordered" evidence="1">
    <location>
        <begin position="1"/>
        <end position="26"/>
    </location>
</feature>
<name>A0A5B7H9K5_PORTR</name>
<accession>A0A5B7H9K5</accession>
<protein>
    <submittedName>
        <fullName evidence="2">Uncharacterized protein</fullName>
    </submittedName>
</protein>
<evidence type="ECO:0000256" key="1">
    <source>
        <dbReference type="SAM" id="MobiDB-lite"/>
    </source>
</evidence>
<comment type="caution">
    <text evidence="2">The sequence shown here is derived from an EMBL/GenBank/DDBJ whole genome shotgun (WGS) entry which is preliminary data.</text>
</comment>
<proteinExistence type="predicted"/>
<dbReference type="EMBL" id="VSRR010023441">
    <property type="protein sequence ID" value="MPC65494.1"/>
    <property type="molecule type" value="Genomic_DNA"/>
</dbReference>
<dbReference type="AlphaFoldDB" id="A0A5B7H9K5"/>
<organism evidence="2 3">
    <name type="scientific">Portunus trituberculatus</name>
    <name type="common">Swimming crab</name>
    <name type="synonym">Neptunus trituberculatus</name>
    <dbReference type="NCBI Taxonomy" id="210409"/>
    <lineage>
        <taxon>Eukaryota</taxon>
        <taxon>Metazoa</taxon>
        <taxon>Ecdysozoa</taxon>
        <taxon>Arthropoda</taxon>
        <taxon>Crustacea</taxon>
        <taxon>Multicrustacea</taxon>
        <taxon>Malacostraca</taxon>
        <taxon>Eumalacostraca</taxon>
        <taxon>Eucarida</taxon>
        <taxon>Decapoda</taxon>
        <taxon>Pleocyemata</taxon>
        <taxon>Brachyura</taxon>
        <taxon>Eubrachyura</taxon>
        <taxon>Portunoidea</taxon>
        <taxon>Portunidae</taxon>
        <taxon>Portuninae</taxon>
        <taxon>Portunus</taxon>
    </lineage>
</organism>
<gene>
    <name evidence="2" type="ORF">E2C01_059630</name>
</gene>
<evidence type="ECO:0000313" key="2">
    <source>
        <dbReference type="EMBL" id="MPC65494.1"/>
    </source>
</evidence>
<evidence type="ECO:0000313" key="3">
    <source>
        <dbReference type="Proteomes" id="UP000324222"/>
    </source>
</evidence>
<reference evidence="2 3" key="1">
    <citation type="submission" date="2019-05" db="EMBL/GenBank/DDBJ databases">
        <title>Another draft genome of Portunus trituberculatus and its Hox gene families provides insights of decapod evolution.</title>
        <authorList>
            <person name="Jeong J.-H."/>
            <person name="Song I."/>
            <person name="Kim S."/>
            <person name="Choi T."/>
            <person name="Kim D."/>
            <person name="Ryu S."/>
            <person name="Kim W."/>
        </authorList>
    </citation>
    <scope>NUCLEOTIDE SEQUENCE [LARGE SCALE GENOMIC DNA]</scope>
    <source>
        <tissue evidence="2">Muscle</tissue>
    </source>
</reference>